<keyword evidence="7" id="KW-1185">Reference proteome</keyword>
<dbReference type="PANTHER" id="PTHR23138">
    <property type="entry name" value="RAN BINDING PROTEIN"/>
    <property type="match status" value="1"/>
</dbReference>
<gene>
    <name evidence="6" type="primary">106093423</name>
</gene>
<dbReference type="Gene3D" id="2.30.29.30">
    <property type="entry name" value="Pleckstrin-homology domain (PH domain)/Phosphotyrosine-binding domain (PTB)"/>
    <property type="match status" value="1"/>
</dbReference>
<feature type="compositionally biased region" description="Low complexity" evidence="4">
    <location>
        <begin position="387"/>
        <end position="403"/>
    </location>
</feature>
<dbReference type="CDD" id="cd13180">
    <property type="entry name" value="RanBD_RanBP3"/>
    <property type="match status" value="1"/>
</dbReference>
<dbReference type="InterPro" id="IPR045255">
    <property type="entry name" value="RanBP1-like"/>
</dbReference>
<dbReference type="EnsemblMetazoa" id="SCAU001646-RA">
    <property type="protein sequence ID" value="SCAU001646-PA"/>
    <property type="gene ID" value="SCAU001646"/>
</dbReference>
<dbReference type="PROSITE" id="PS50196">
    <property type="entry name" value="RANBD1"/>
    <property type="match status" value="1"/>
</dbReference>
<dbReference type="InterPro" id="IPR011993">
    <property type="entry name" value="PH-like_dom_sf"/>
</dbReference>
<evidence type="ECO:0000256" key="3">
    <source>
        <dbReference type="SAM" id="Coils"/>
    </source>
</evidence>
<dbReference type="SUPFAM" id="SSF50729">
    <property type="entry name" value="PH domain-like"/>
    <property type="match status" value="1"/>
</dbReference>
<feature type="compositionally biased region" description="Polar residues" evidence="4">
    <location>
        <begin position="53"/>
        <end position="73"/>
    </location>
</feature>
<dbReference type="PANTHER" id="PTHR23138:SF142">
    <property type="entry name" value="RAN-BINDING PROTEIN 3B-RELATED"/>
    <property type="match status" value="1"/>
</dbReference>
<accession>A0A1I8NSK9</accession>
<dbReference type="OrthoDB" id="10250354at2759"/>
<dbReference type="AlphaFoldDB" id="A0A1I8NSK9"/>
<evidence type="ECO:0000313" key="7">
    <source>
        <dbReference type="Proteomes" id="UP000095300"/>
    </source>
</evidence>
<keyword evidence="2" id="KW-0539">Nucleus</keyword>
<dbReference type="STRING" id="35570.A0A1I8NSK9"/>
<evidence type="ECO:0000313" key="6">
    <source>
        <dbReference type="EnsemblMetazoa" id="SCAU001646-PA"/>
    </source>
</evidence>
<name>A0A1I8NSK9_STOCA</name>
<evidence type="ECO:0000256" key="1">
    <source>
        <dbReference type="ARBA" id="ARBA00004123"/>
    </source>
</evidence>
<dbReference type="InterPro" id="IPR000156">
    <property type="entry name" value="Ran_bind_dom"/>
</dbReference>
<feature type="domain" description="RanBD1" evidence="5">
    <location>
        <begin position="239"/>
        <end position="322"/>
    </location>
</feature>
<proteinExistence type="predicted"/>
<dbReference type="GO" id="GO:0005634">
    <property type="term" value="C:nucleus"/>
    <property type="evidence" value="ECO:0007669"/>
    <property type="project" value="UniProtKB-SubCell"/>
</dbReference>
<evidence type="ECO:0000256" key="2">
    <source>
        <dbReference type="ARBA" id="ARBA00023242"/>
    </source>
</evidence>
<dbReference type="GO" id="GO:0006611">
    <property type="term" value="P:protein export from nucleus"/>
    <property type="evidence" value="ECO:0007669"/>
    <property type="project" value="TreeGrafter"/>
</dbReference>
<evidence type="ECO:0000256" key="4">
    <source>
        <dbReference type="SAM" id="MobiDB-lite"/>
    </source>
</evidence>
<feature type="region of interest" description="Disordered" evidence="4">
    <location>
        <begin position="1"/>
        <end position="141"/>
    </location>
</feature>
<dbReference type="KEGG" id="scac:106093423"/>
<feature type="compositionally biased region" description="Low complexity" evidence="4">
    <location>
        <begin position="74"/>
        <end position="85"/>
    </location>
</feature>
<feature type="compositionally biased region" description="Low complexity" evidence="4">
    <location>
        <begin position="1"/>
        <end position="13"/>
    </location>
</feature>
<feature type="coiled-coil region" evidence="3">
    <location>
        <begin position="223"/>
        <end position="253"/>
    </location>
</feature>
<dbReference type="Pfam" id="PF00638">
    <property type="entry name" value="Ran_BP1"/>
    <property type="match status" value="1"/>
</dbReference>
<sequence length="442" mass="47009">MSENNDTSNESSSLGSDFLLPSSPLTGGGSVGGNPGLRSSVLRPSVLGPSRLGSASSLSTHTQNAPSTNNSSRSDGATASAASESAGDKTADKVVVASCSNPFLKEVKDDDEPGPSSKDVDKKDTENDDVDERPDPLTLLRKNGMERANLFAAAKSSIPLVEKSGFVFGQNLHERVVGENLKADKPAASNNEDSSTSASGDLLFSSVIQNAAAKSTENVEESAKDSNNEVKSLTDVAREYEESRAQKRKYEEVETFTGEENEMNIVDLNCKLFAFVNSNWEERGRGSLRLNDSRIEHECSRLVFRTAGNLRLLLNTKVWGGMVAERPSQKSLRLTAMDNTGKIKIFLVMARPVEIKHLHSALAERIEKRKLTHPDELCAAAAAAAAGASGNSESNGEGANSTDAVKKDVEAAAAAAEPDHDDSTEPSPKKPLLTAETSASEN</sequence>
<comment type="subcellular location">
    <subcellularLocation>
        <location evidence="1">Nucleus</location>
    </subcellularLocation>
</comment>
<keyword evidence="3" id="KW-0175">Coiled coil</keyword>
<dbReference type="SMART" id="SM00160">
    <property type="entry name" value="RanBD"/>
    <property type="match status" value="1"/>
</dbReference>
<dbReference type="Proteomes" id="UP000095300">
    <property type="component" value="Unassembled WGS sequence"/>
</dbReference>
<protein>
    <recommendedName>
        <fullName evidence="5">RanBD1 domain-containing protein</fullName>
    </recommendedName>
</protein>
<feature type="compositionally biased region" description="Gly residues" evidence="4">
    <location>
        <begin position="26"/>
        <end position="35"/>
    </location>
</feature>
<dbReference type="VEuPathDB" id="VectorBase:SCAU001646"/>
<evidence type="ECO:0000259" key="5">
    <source>
        <dbReference type="PROSITE" id="PS50196"/>
    </source>
</evidence>
<organism evidence="6 7">
    <name type="scientific">Stomoxys calcitrans</name>
    <name type="common">Stable fly</name>
    <name type="synonym">Conops calcitrans</name>
    <dbReference type="NCBI Taxonomy" id="35570"/>
    <lineage>
        <taxon>Eukaryota</taxon>
        <taxon>Metazoa</taxon>
        <taxon>Ecdysozoa</taxon>
        <taxon>Arthropoda</taxon>
        <taxon>Hexapoda</taxon>
        <taxon>Insecta</taxon>
        <taxon>Pterygota</taxon>
        <taxon>Neoptera</taxon>
        <taxon>Endopterygota</taxon>
        <taxon>Diptera</taxon>
        <taxon>Brachycera</taxon>
        <taxon>Muscomorpha</taxon>
        <taxon>Muscoidea</taxon>
        <taxon>Muscidae</taxon>
        <taxon>Stomoxys</taxon>
    </lineage>
</organism>
<reference evidence="6" key="1">
    <citation type="submission" date="2020-05" db="UniProtKB">
        <authorList>
            <consortium name="EnsemblMetazoa"/>
        </authorList>
    </citation>
    <scope>IDENTIFICATION</scope>
    <source>
        <strain evidence="6">USDA</strain>
    </source>
</reference>
<feature type="region of interest" description="Disordered" evidence="4">
    <location>
        <begin position="387"/>
        <end position="442"/>
    </location>
</feature>